<name>A0ABV7F1S9_9BURK</name>
<organism evidence="6 7">
    <name type="scientific">Undibacterium arcticum</name>
    <dbReference type="NCBI Taxonomy" id="1762892"/>
    <lineage>
        <taxon>Bacteria</taxon>
        <taxon>Pseudomonadati</taxon>
        <taxon>Pseudomonadota</taxon>
        <taxon>Betaproteobacteria</taxon>
        <taxon>Burkholderiales</taxon>
        <taxon>Oxalobacteraceae</taxon>
        <taxon>Undibacterium</taxon>
    </lineage>
</organism>
<evidence type="ECO:0000256" key="1">
    <source>
        <dbReference type="ARBA" id="ARBA00022692"/>
    </source>
</evidence>
<keyword evidence="1 4" id="KW-0812">Transmembrane</keyword>
<feature type="transmembrane region" description="Helical" evidence="4">
    <location>
        <begin position="328"/>
        <end position="351"/>
    </location>
</feature>
<dbReference type="InterPro" id="IPR020846">
    <property type="entry name" value="MFS_dom"/>
</dbReference>
<evidence type="ECO:0000259" key="5">
    <source>
        <dbReference type="PROSITE" id="PS50850"/>
    </source>
</evidence>
<feature type="transmembrane region" description="Helical" evidence="4">
    <location>
        <begin position="109"/>
        <end position="126"/>
    </location>
</feature>
<dbReference type="RefSeq" id="WP_390327367.1">
    <property type="nucleotide sequence ID" value="NZ_JBHRTP010000016.1"/>
</dbReference>
<dbReference type="PROSITE" id="PS50850">
    <property type="entry name" value="MFS"/>
    <property type="match status" value="1"/>
</dbReference>
<protein>
    <submittedName>
        <fullName evidence="6">CynX/NimT family MFS transporter</fullName>
    </submittedName>
</protein>
<gene>
    <name evidence="6" type="ORF">ACFOFO_05955</name>
</gene>
<dbReference type="PANTHER" id="PTHR23523">
    <property type="match status" value="1"/>
</dbReference>
<evidence type="ECO:0000256" key="2">
    <source>
        <dbReference type="ARBA" id="ARBA00022989"/>
    </source>
</evidence>
<dbReference type="CDD" id="cd17410">
    <property type="entry name" value="MFS_CynX_like"/>
    <property type="match status" value="1"/>
</dbReference>
<dbReference type="PANTHER" id="PTHR23523:SF1">
    <property type="entry name" value="CYANATE TRANSPORT PROTEIN CYNX"/>
    <property type="match status" value="1"/>
</dbReference>
<feature type="domain" description="Major facilitator superfamily (MFS) profile" evidence="5">
    <location>
        <begin position="38"/>
        <end position="418"/>
    </location>
</feature>
<keyword evidence="2 4" id="KW-1133">Transmembrane helix</keyword>
<dbReference type="NCBIfam" id="NF007256">
    <property type="entry name" value="PRK09705.1"/>
    <property type="match status" value="1"/>
</dbReference>
<dbReference type="SUPFAM" id="SSF103473">
    <property type="entry name" value="MFS general substrate transporter"/>
    <property type="match status" value="1"/>
</dbReference>
<comment type="caution">
    <text evidence="6">The sequence shown here is derived from an EMBL/GenBank/DDBJ whole genome shotgun (WGS) entry which is preliminary data.</text>
</comment>
<dbReference type="Pfam" id="PF07690">
    <property type="entry name" value="MFS_1"/>
    <property type="match status" value="1"/>
</dbReference>
<evidence type="ECO:0000256" key="3">
    <source>
        <dbReference type="ARBA" id="ARBA00023136"/>
    </source>
</evidence>
<keyword evidence="3 4" id="KW-0472">Membrane</keyword>
<feature type="transmembrane region" description="Helical" evidence="4">
    <location>
        <begin position="194"/>
        <end position="215"/>
    </location>
</feature>
<dbReference type="InterPro" id="IPR011701">
    <property type="entry name" value="MFS"/>
</dbReference>
<evidence type="ECO:0000313" key="6">
    <source>
        <dbReference type="EMBL" id="MFC3107505.1"/>
    </source>
</evidence>
<feature type="transmembrane region" description="Helical" evidence="4">
    <location>
        <begin position="40"/>
        <end position="57"/>
    </location>
</feature>
<reference evidence="7" key="1">
    <citation type="journal article" date="2019" name="Int. J. Syst. Evol. Microbiol.">
        <title>The Global Catalogue of Microorganisms (GCM) 10K type strain sequencing project: providing services to taxonomists for standard genome sequencing and annotation.</title>
        <authorList>
            <consortium name="The Broad Institute Genomics Platform"/>
            <consortium name="The Broad Institute Genome Sequencing Center for Infectious Disease"/>
            <person name="Wu L."/>
            <person name="Ma J."/>
        </authorList>
    </citation>
    <scope>NUCLEOTIDE SEQUENCE [LARGE SCALE GENOMIC DNA]</scope>
    <source>
        <strain evidence="7">KCTC 42986</strain>
    </source>
</reference>
<dbReference type="EMBL" id="JBHRTP010000016">
    <property type="protein sequence ID" value="MFC3107505.1"/>
    <property type="molecule type" value="Genomic_DNA"/>
</dbReference>
<feature type="transmembrane region" description="Helical" evidence="4">
    <location>
        <begin position="132"/>
        <end position="154"/>
    </location>
</feature>
<proteinExistence type="predicted"/>
<feature type="transmembrane region" description="Helical" evidence="4">
    <location>
        <begin position="276"/>
        <end position="296"/>
    </location>
</feature>
<dbReference type="Gene3D" id="1.20.1250.20">
    <property type="entry name" value="MFS general substrate transporter like domains"/>
    <property type="match status" value="2"/>
</dbReference>
<sequence>MYWCKTALLAEKSTDSVMLGNVFDSRIGGGAERTDKTFDLRLLMVLLVVGLNLRPLLTSISPLLSDIKAATGMSFEVASMLTVLPVLAMGIVALAGARINRLIGDRHGIALGLLAIGMACAGRFFVDSTVPMILSAGLAGTGVALIQALMPGVIKHHYPTRIPVTMGLYSAAIMGGGGLGAVLSPSSAQWFHDWHAGLGIWALPAVFALLLWMMVRNPMPSSTDDAPAVARFLHKNKRAWLLGIYFGLINGGYTSMVAWLPAFYMQRGMTNQQSGSLLGLMTAMQVAAAVLLPTLARRGVDRRPWLAFGLLAQLIGFMGLIAGSEQLAVLSVSVLGFGLGGTFSLCLILALDHLQNPRSAGELTAFMQGIGFIIAALAPFLTGWIRDMTGSFLFAWQMLACTVFVLLGVTAFFKPQGYARAMGYGPSDGLPISPTALTSQG</sequence>
<dbReference type="InterPro" id="IPR052524">
    <property type="entry name" value="MFS_Cyanate_Porter"/>
</dbReference>
<feature type="transmembrane region" description="Helical" evidence="4">
    <location>
        <begin position="240"/>
        <end position="264"/>
    </location>
</feature>
<feature type="transmembrane region" description="Helical" evidence="4">
    <location>
        <begin position="363"/>
        <end position="385"/>
    </location>
</feature>
<feature type="transmembrane region" description="Helical" evidence="4">
    <location>
        <begin position="305"/>
        <end position="322"/>
    </location>
</feature>
<dbReference type="Proteomes" id="UP001595530">
    <property type="component" value="Unassembled WGS sequence"/>
</dbReference>
<evidence type="ECO:0000256" key="4">
    <source>
        <dbReference type="SAM" id="Phobius"/>
    </source>
</evidence>
<feature type="transmembrane region" description="Helical" evidence="4">
    <location>
        <begin position="166"/>
        <end position="188"/>
    </location>
</feature>
<evidence type="ECO:0000313" key="7">
    <source>
        <dbReference type="Proteomes" id="UP001595530"/>
    </source>
</evidence>
<dbReference type="InterPro" id="IPR036259">
    <property type="entry name" value="MFS_trans_sf"/>
</dbReference>
<feature type="transmembrane region" description="Helical" evidence="4">
    <location>
        <begin position="391"/>
        <end position="413"/>
    </location>
</feature>
<feature type="transmembrane region" description="Helical" evidence="4">
    <location>
        <begin position="77"/>
        <end position="97"/>
    </location>
</feature>
<keyword evidence="7" id="KW-1185">Reference proteome</keyword>
<accession>A0ABV7F1S9</accession>